<sequence>MDRRRADELRRELQEGFVGHGFDVQLSGMTLVLSRETPEDKIVLPLEDLVHGIAADDAPHAVAAWTDSFIKAALAVDLAAHLDTSGVYRSLRLVLMPAQPGGPGDHEGAAYPEQEEEVRVIEDASIGHFTADLLTCLVLDMGAAATPARTAELAEIDDVDTLVRAARRNLRDELRSLEVEVGYQNIDDEVEGAGVWVIRGNSFYLSAAPLLLEDFVDRHVPQVDAEAGLLFAVPLPNFLLVREVTEGEDLAHGLHMMASGAVSLAAGAGAEAAVSPRVHLWRDGHVETISEVTDGDGFLIQPNSYLMKRLEGR</sequence>
<reference evidence="1 2" key="1">
    <citation type="submission" date="2012-11" db="EMBL/GenBank/DDBJ databases">
        <title>The complete genome sequence of Corynebacterium maris Coryn-1 (=DSM 45190).</title>
        <authorList>
            <person name="Schaffert L."/>
            <person name="Albersmeier A."/>
            <person name="Kalinowski J."/>
            <person name="Ruckert C."/>
        </authorList>
    </citation>
    <scope>NUCLEOTIDE SEQUENCE [LARGE SCALE GENOMIC DNA]</scope>
    <source>
        <strain evidence="2">Coryn-1</strain>
    </source>
</reference>
<keyword evidence="2" id="KW-1185">Reference proteome</keyword>
<dbReference type="KEGG" id="cmd:B841_04605"/>
<name>S5TI57_9CORY</name>
<dbReference type="EMBL" id="CP003924">
    <property type="protein sequence ID" value="AGS34398.1"/>
    <property type="molecule type" value="Genomic_DNA"/>
</dbReference>
<evidence type="ECO:0000313" key="1">
    <source>
        <dbReference type="EMBL" id="AGS34398.1"/>
    </source>
</evidence>
<dbReference type="AlphaFoldDB" id="S5TI57"/>
<protein>
    <submittedName>
        <fullName evidence="1">Uncharacterized protein</fullName>
    </submittedName>
</protein>
<evidence type="ECO:0000313" key="2">
    <source>
        <dbReference type="Proteomes" id="UP000015388"/>
    </source>
</evidence>
<accession>S5TI57</accession>
<dbReference type="Proteomes" id="UP000015388">
    <property type="component" value="Chromosome"/>
</dbReference>
<dbReference type="HOGENOM" id="CLU_047808_0_0_11"/>
<organism evidence="1 2">
    <name type="scientific">Corynebacterium maris DSM 45190</name>
    <dbReference type="NCBI Taxonomy" id="1224163"/>
    <lineage>
        <taxon>Bacteria</taxon>
        <taxon>Bacillati</taxon>
        <taxon>Actinomycetota</taxon>
        <taxon>Actinomycetes</taxon>
        <taxon>Mycobacteriales</taxon>
        <taxon>Corynebacteriaceae</taxon>
        <taxon>Corynebacterium</taxon>
    </lineage>
</organism>
<gene>
    <name evidence="1" type="ORF">B841_04605</name>
</gene>
<dbReference type="PATRIC" id="fig|1224163.3.peg.923"/>
<dbReference type="eggNOG" id="ENOG5030ICK">
    <property type="taxonomic scope" value="Bacteria"/>
</dbReference>
<proteinExistence type="predicted"/>